<evidence type="ECO:0000313" key="12">
    <source>
        <dbReference type="Proteomes" id="UP000002279"/>
    </source>
</evidence>
<dbReference type="GO" id="GO:0007155">
    <property type="term" value="P:cell adhesion"/>
    <property type="evidence" value="ECO:0007669"/>
    <property type="project" value="UniProtKB-KW"/>
</dbReference>
<dbReference type="GeneTree" id="ENSGT00390000007688"/>
<evidence type="ECO:0000256" key="9">
    <source>
        <dbReference type="SAM" id="Coils"/>
    </source>
</evidence>
<evidence type="ECO:0000256" key="7">
    <source>
        <dbReference type="ARBA" id="ARBA00023054"/>
    </source>
</evidence>
<dbReference type="KEGG" id="oaa:114806430"/>
<keyword evidence="4" id="KW-0963">Cytoplasm</keyword>
<evidence type="ECO:0000256" key="10">
    <source>
        <dbReference type="SAM" id="MobiDB-lite"/>
    </source>
</evidence>
<gene>
    <name evidence="11" type="primary">LOC114806430</name>
</gene>
<dbReference type="GeneID" id="114806430"/>
<name>A0A6I8N424_ORNAN</name>
<reference evidence="11" key="2">
    <citation type="submission" date="2025-08" db="UniProtKB">
        <authorList>
            <consortium name="Ensembl"/>
        </authorList>
    </citation>
    <scope>IDENTIFICATION</scope>
    <source>
        <strain evidence="11">Glennie</strain>
    </source>
</reference>
<dbReference type="OrthoDB" id="312015at2759"/>
<evidence type="ECO:0000313" key="11">
    <source>
        <dbReference type="Ensembl" id="ENSOANP00000035731.1"/>
    </source>
</evidence>
<dbReference type="GO" id="GO:0036064">
    <property type="term" value="C:ciliary basal body"/>
    <property type="evidence" value="ECO:0000318"/>
    <property type="project" value="GO_Central"/>
</dbReference>
<dbReference type="GO" id="GO:0005912">
    <property type="term" value="C:adherens junction"/>
    <property type="evidence" value="ECO:0007669"/>
    <property type="project" value="UniProtKB-SubCell"/>
</dbReference>
<dbReference type="RefSeq" id="XP_028906367.1">
    <property type="nucleotide sequence ID" value="XM_029050534.2"/>
</dbReference>
<feature type="coiled-coil region" evidence="9">
    <location>
        <begin position="87"/>
        <end position="174"/>
    </location>
</feature>
<evidence type="ECO:0000256" key="4">
    <source>
        <dbReference type="ARBA" id="ARBA00022490"/>
    </source>
</evidence>
<evidence type="ECO:0000256" key="2">
    <source>
        <dbReference type="ARBA" id="ARBA00004607"/>
    </source>
</evidence>
<evidence type="ECO:0000256" key="3">
    <source>
        <dbReference type="ARBA" id="ARBA00009291"/>
    </source>
</evidence>
<dbReference type="Proteomes" id="UP000002279">
    <property type="component" value="Chromosome X1"/>
</dbReference>
<comment type="similarity">
    <text evidence="3">Belongs to the ADIP family.</text>
</comment>
<sequence length="501" mass="56376">MDLETEKVLFADNQERLSNCLWGSVETADPCWDSLYKLELEDWGSFLDEAGSTRRLPLLIQALLQAHRDPFDRLGCSLEEARRAGELDCLRSRQIKLKAQVESCERQIEAVQAREQELREQNQQLRNTLGREREEVARLKLLLSSWGAQHGHELKKKEQELGRLKERMQIVLGERKERRGTIDILNTLTRGDGKRATWRTGRPDGKKEGELLRTVTGNLERQVAELARENEELRRLQGRLQQDMTEFLGASQEDSAEGDLAGAGEGDTVWEQWCHLKSHMEKLKGQVPEESPSEHPVISITDHEKEIAQLRQEIKQSRELISWQQRCLQEQLSQGELPTALQGSYFLEEQQRLQEARALFAQQQAHFAVERHRFTEAAIRLGHERRHFEVERALFLKQQFLGGSMPGPAASSETLSPGLAPPEAQAPEMEPGPTCPPPPGAAAALRKRSSSPSGRLSVGTPRGAELSALHHLPGGRLPLGRSGYMAGGGLRPPWTFLDGAL</sequence>
<dbReference type="InterPro" id="IPR021622">
    <property type="entry name" value="Afadin/alpha-actinin-bd"/>
</dbReference>
<dbReference type="Pfam" id="PF11559">
    <property type="entry name" value="ADIP"/>
    <property type="match status" value="1"/>
</dbReference>
<dbReference type="AlphaFoldDB" id="A0A6I8N424"/>
<comment type="subcellular location">
    <subcellularLocation>
        <location evidence="1">Cell junction</location>
        <location evidence="1">Adherens junction</location>
    </subcellularLocation>
    <subcellularLocation>
        <location evidence="2">Cytoplasm</location>
        <location evidence="2">Cytoskeleton</location>
        <location evidence="2">Microtubule organizing center</location>
        <location evidence="2">Centrosome</location>
        <location evidence="2">Centriolar satellite</location>
    </subcellularLocation>
</comment>
<evidence type="ECO:0000256" key="6">
    <source>
        <dbReference type="ARBA" id="ARBA00022949"/>
    </source>
</evidence>
<dbReference type="PANTHER" id="PTHR46507">
    <property type="entry name" value="AFADIN- AND ALPHA-ACTININ-BINDING PROTEIN"/>
    <property type="match status" value="1"/>
</dbReference>
<accession>A0A6I8N424</accession>
<keyword evidence="7 9" id="KW-0175">Coiled coil</keyword>
<feature type="coiled-coil region" evidence="9">
    <location>
        <begin position="212"/>
        <end position="246"/>
    </location>
</feature>
<feature type="region of interest" description="Disordered" evidence="10">
    <location>
        <begin position="405"/>
        <end position="461"/>
    </location>
</feature>
<dbReference type="InterPro" id="IPR052300">
    <property type="entry name" value="Adhesion_Centrosome_assoc"/>
</dbReference>
<dbReference type="Bgee" id="ENSOANG00000044176">
    <property type="expression patterns" value="Expressed in ovary and 3 other cell types or tissues"/>
</dbReference>
<dbReference type="PANTHER" id="PTHR46507:SF5">
    <property type="entry name" value="AFADIN- AND ALPHA-ACTININ-BINDING PROTEIN-LIKE"/>
    <property type="match status" value="1"/>
</dbReference>
<keyword evidence="5" id="KW-0130">Cell adhesion</keyword>
<dbReference type="OMA" id="QDMLRCE"/>
<keyword evidence="8" id="KW-0206">Cytoskeleton</keyword>
<dbReference type="InParanoid" id="A0A6I8N424"/>
<keyword evidence="6" id="KW-0965">Cell junction</keyword>
<evidence type="ECO:0000256" key="5">
    <source>
        <dbReference type="ARBA" id="ARBA00022889"/>
    </source>
</evidence>
<organism evidence="11 12">
    <name type="scientific">Ornithorhynchus anatinus</name>
    <name type="common">Duckbill platypus</name>
    <dbReference type="NCBI Taxonomy" id="9258"/>
    <lineage>
        <taxon>Eukaryota</taxon>
        <taxon>Metazoa</taxon>
        <taxon>Chordata</taxon>
        <taxon>Craniata</taxon>
        <taxon>Vertebrata</taxon>
        <taxon>Euteleostomi</taxon>
        <taxon>Mammalia</taxon>
        <taxon>Monotremata</taxon>
        <taxon>Ornithorhynchidae</taxon>
        <taxon>Ornithorhynchus</taxon>
    </lineage>
</organism>
<dbReference type="GO" id="GO:0035735">
    <property type="term" value="P:intraciliary transport involved in cilium assembly"/>
    <property type="evidence" value="ECO:0000318"/>
    <property type="project" value="GO_Central"/>
</dbReference>
<proteinExistence type="inferred from homology"/>
<evidence type="ECO:0000256" key="1">
    <source>
        <dbReference type="ARBA" id="ARBA00004536"/>
    </source>
</evidence>
<reference evidence="11 12" key="1">
    <citation type="journal article" date="2008" name="Nature">
        <title>Genome analysis of the platypus reveals unique signatures of evolution.</title>
        <authorList>
            <person name="Warren W.C."/>
            <person name="Hillier L.W."/>
            <person name="Marshall Graves J.A."/>
            <person name="Birney E."/>
            <person name="Ponting C.P."/>
            <person name="Grutzner F."/>
            <person name="Belov K."/>
            <person name="Miller W."/>
            <person name="Clarke L."/>
            <person name="Chinwalla A.T."/>
            <person name="Yang S.P."/>
            <person name="Heger A."/>
            <person name="Locke D.P."/>
            <person name="Miethke P."/>
            <person name="Waters P.D."/>
            <person name="Veyrunes F."/>
            <person name="Fulton L."/>
            <person name="Fulton B."/>
            <person name="Graves T."/>
            <person name="Wallis J."/>
            <person name="Puente X.S."/>
            <person name="Lopez-Otin C."/>
            <person name="Ordonez G.R."/>
            <person name="Eichler E.E."/>
            <person name="Chen L."/>
            <person name="Cheng Z."/>
            <person name="Deakin J.E."/>
            <person name="Alsop A."/>
            <person name="Thompson K."/>
            <person name="Kirby P."/>
            <person name="Papenfuss A.T."/>
            <person name="Wakefield M.J."/>
            <person name="Olender T."/>
            <person name="Lancet D."/>
            <person name="Huttley G.A."/>
            <person name="Smit A.F."/>
            <person name="Pask A."/>
            <person name="Temple-Smith P."/>
            <person name="Batzer M.A."/>
            <person name="Walker J.A."/>
            <person name="Konkel M.K."/>
            <person name="Harris R.S."/>
            <person name="Whittington C.M."/>
            <person name="Wong E.S."/>
            <person name="Gemmell N.J."/>
            <person name="Buschiazzo E."/>
            <person name="Vargas Jentzsch I.M."/>
            <person name="Merkel A."/>
            <person name="Schmitz J."/>
            <person name="Zemann A."/>
            <person name="Churakov G."/>
            <person name="Kriegs J.O."/>
            <person name="Brosius J."/>
            <person name="Murchison E.P."/>
            <person name="Sachidanandam R."/>
            <person name="Smith C."/>
            <person name="Hannon G.J."/>
            <person name="Tsend-Ayush E."/>
            <person name="McMillan D."/>
            <person name="Attenborough R."/>
            <person name="Rens W."/>
            <person name="Ferguson-Smith M."/>
            <person name="Lefevre C.M."/>
            <person name="Sharp J.A."/>
            <person name="Nicholas K.R."/>
            <person name="Ray D.A."/>
            <person name="Kube M."/>
            <person name="Reinhardt R."/>
            <person name="Pringle T.H."/>
            <person name="Taylor J."/>
            <person name="Jones R.C."/>
            <person name="Nixon B."/>
            <person name="Dacheux J.L."/>
            <person name="Niwa H."/>
            <person name="Sekita Y."/>
            <person name="Huang X."/>
            <person name="Stark A."/>
            <person name="Kheradpour P."/>
            <person name="Kellis M."/>
            <person name="Flicek P."/>
            <person name="Chen Y."/>
            <person name="Webber C."/>
            <person name="Hardison R."/>
            <person name="Nelson J."/>
            <person name="Hallsworth-Pepin K."/>
            <person name="Delehaunty K."/>
            <person name="Markovic C."/>
            <person name="Minx P."/>
            <person name="Feng Y."/>
            <person name="Kremitzki C."/>
            <person name="Mitreva M."/>
            <person name="Glasscock J."/>
            <person name="Wylie T."/>
            <person name="Wohldmann P."/>
            <person name="Thiru P."/>
            <person name="Nhan M.N."/>
            <person name="Pohl C.S."/>
            <person name="Smith S.M."/>
            <person name="Hou S."/>
            <person name="Nefedov M."/>
            <person name="de Jong P.J."/>
            <person name="Renfree M.B."/>
            <person name="Mardis E.R."/>
            <person name="Wilson R.K."/>
        </authorList>
    </citation>
    <scope>NUCLEOTIDE SEQUENCE [LARGE SCALE GENOMIC DNA]</scope>
    <source>
        <strain evidence="11 12">Glennie</strain>
    </source>
</reference>
<reference evidence="11" key="3">
    <citation type="submission" date="2025-09" db="UniProtKB">
        <authorList>
            <consortium name="Ensembl"/>
        </authorList>
    </citation>
    <scope>IDENTIFICATION</scope>
    <source>
        <strain evidence="11">Glennie</strain>
    </source>
</reference>
<feature type="compositionally biased region" description="Low complexity" evidence="10">
    <location>
        <begin position="421"/>
        <end position="432"/>
    </location>
</feature>
<protein>
    <recommendedName>
        <fullName evidence="13">Afadin- and alpha-actinin-binding protein-like</fullName>
    </recommendedName>
</protein>
<evidence type="ECO:0000256" key="8">
    <source>
        <dbReference type="ARBA" id="ARBA00023212"/>
    </source>
</evidence>
<dbReference type="Ensembl" id="ENSOANT00000056307.1">
    <property type="protein sequence ID" value="ENSOANP00000035731.1"/>
    <property type="gene ID" value="ENSOANG00000044176.1"/>
</dbReference>
<dbReference type="GO" id="GO:0034451">
    <property type="term" value="C:centriolar satellite"/>
    <property type="evidence" value="ECO:0000318"/>
    <property type="project" value="GO_Central"/>
</dbReference>
<keyword evidence="12" id="KW-1185">Reference proteome</keyword>
<evidence type="ECO:0008006" key="13">
    <source>
        <dbReference type="Google" id="ProtNLM"/>
    </source>
</evidence>